<keyword evidence="4 11" id="KW-0349">Heme</keyword>
<keyword evidence="6 11" id="KW-0479">Metal-binding</keyword>
<keyword evidence="10" id="KW-0472">Membrane</keyword>
<comment type="cofactor">
    <cofactor evidence="1 11">
        <name>heme</name>
        <dbReference type="ChEBI" id="CHEBI:30413"/>
    </cofactor>
</comment>
<feature type="signal peptide" evidence="13">
    <location>
        <begin position="1"/>
        <end position="26"/>
    </location>
</feature>
<evidence type="ECO:0000256" key="5">
    <source>
        <dbReference type="ARBA" id="ARBA00022692"/>
    </source>
</evidence>
<dbReference type="PRINTS" id="PR00465">
    <property type="entry name" value="EP450IV"/>
</dbReference>
<dbReference type="EMBL" id="CAJVQA010005456">
    <property type="protein sequence ID" value="CAG8621047.1"/>
    <property type="molecule type" value="Genomic_DNA"/>
</dbReference>
<dbReference type="InterPro" id="IPR036396">
    <property type="entry name" value="Cyt_P450_sf"/>
</dbReference>
<evidence type="ECO:0000256" key="6">
    <source>
        <dbReference type="ARBA" id="ARBA00022723"/>
    </source>
</evidence>
<keyword evidence="5" id="KW-0812">Transmembrane</keyword>
<keyword evidence="7" id="KW-1133">Transmembrane helix</keyword>
<accession>A0A9N9CYP3</accession>
<evidence type="ECO:0000256" key="13">
    <source>
        <dbReference type="SAM" id="SignalP"/>
    </source>
</evidence>
<dbReference type="GO" id="GO:0016705">
    <property type="term" value="F:oxidoreductase activity, acting on paired donors, with incorporation or reduction of molecular oxygen"/>
    <property type="evidence" value="ECO:0007669"/>
    <property type="project" value="InterPro"/>
</dbReference>
<keyword evidence="9 12" id="KW-0503">Monooxygenase</keyword>
<gene>
    <name evidence="14" type="ORF">CPELLU_LOCUS7923</name>
</gene>
<feature type="chain" id="PRO_5040455430" evidence="13">
    <location>
        <begin position="27"/>
        <end position="473"/>
    </location>
</feature>
<dbReference type="GO" id="GO:0005506">
    <property type="term" value="F:iron ion binding"/>
    <property type="evidence" value="ECO:0007669"/>
    <property type="project" value="InterPro"/>
</dbReference>
<evidence type="ECO:0000256" key="2">
    <source>
        <dbReference type="ARBA" id="ARBA00004370"/>
    </source>
</evidence>
<name>A0A9N9CYP3_9GLOM</name>
<feature type="binding site" description="axial binding residue" evidence="11">
    <location>
        <position position="420"/>
    </location>
    <ligand>
        <name>heme</name>
        <dbReference type="ChEBI" id="CHEBI:30413"/>
    </ligand>
    <ligandPart>
        <name>Fe</name>
        <dbReference type="ChEBI" id="CHEBI:18248"/>
    </ligandPart>
</feature>
<dbReference type="Gene3D" id="1.10.630.10">
    <property type="entry name" value="Cytochrome P450"/>
    <property type="match status" value="2"/>
</dbReference>
<evidence type="ECO:0000313" key="15">
    <source>
        <dbReference type="Proteomes" id="UP000789759"/>
    </source>
</evidence>
<evidence type="ECO:0000256" key="8">
    <source>
        <dbReference type="ARBA" id="ARBA00023004"/>
    </source>
</evidence>
<dbReference type="SUPFAM" id="SSF48264">
    <property type="entry name" value="Cytochrome P450"/>
    <property type="match status" value="1"/>
</dbReference>
<dbReference type="AlphaFoldDB" id="A0A9N9CYP3"/>
<proteinExistence type="inferred from homology"/>
<evidence type="ECO:0000256" key="3">
    <source>
        <dbReference type="ARBA" id="ARBA00010617"/>
    </source>
</evidence>
<keyword evidence="13" id="KW-0732">Signal</keyword>
<dbReference type="GO" id="GO:0004497">
    <property type="term" value="F:monooxygenase activity"/>
    <property type="evidence" value="ECO:0007669"/>
    <property type="project" value="UniProtKB-KW"/>
</dbReference>
<reference evidence="14" key="1">
    <citation type="submission" date="2021-06" db="EMBL/GenBank/DDBJ databases">
        <authorList>
            <person name="Kallberg Y."/>
            <person name="Tangrot J."/>
            <person name="Rosling A."/>
        </authorList>
    </citation>
    <scope>NUCLEOTIDE SEQUENCE</scope>
    <source>
        <strain evidence="14">FL966</strain>
    </source>
</reference>
<dbReference type="InterPro" id="IPR002403">
    <property type="entry name" value="Cyt_P450_E_grp-IV"/>
</dbReference>
<keyword evidence="15" id="KW-1185">Reference proteome</keyword>
<evidence type="ECO:0000256" key="10">
    <source>
        <dbReference type="ARBA" id="ARBA00023136"/>
    </source>
</evidence>
<evidence type="ECO:0000256" key="12">
    <source>
        <dbReference type="RuleBase" id="RU000461"/>
    </source>
</evidence>
<dbReference type="InterPro" id="IPR017972">
    <property type="entry name" value="Cyt_P450_CS"/>
</dbReference>
<evidence type="ECO:0000256" key="4">
    <source>
        <dbReference type="ARBA" id="ARBA00022617"/>
    </source>
</evidence>
<keyword evidence="8 11" id="KW-0408">Iron</keyword>
<keyword evidence="12" id="KW-0560">Oxidoreductase</keyword>
<comment type="caution">
    <text evidence="14">The sequence shown here is derived from an EMBL/GenBank/DDBJ whole genome shotgun (WGS) entry which is preliminary data.</text>
</comment>
<dbReference type="InterPro" id="IPR001128">
    <property type="entry name" value="Cyt_P450"/>
</dbReference>
<dbReference type="Pfam" id="PF00067">
    <property type="entry name" value="p450"/>
    <property type="match status" value="2"/>
</dbReference>
<evidence type="ECO:0000256" key="11">
    <source>
        <dbReference type="PIRSR" id="PIRSR602403-1"/>
    </source>
</evidence>
<evidence type="ECO:0000256" key="7">
    <source>
        <dbReference type="ARBA" id="ARBA00022989"/>
    </source>
</evidence>
<dbReference type="OrthoDB" id="1844152at2759"/>
<comment type="similarity">
    <text evidence="3 12">Belongs to the cytochrome P450 family.</text>
</comment>
<protein>
    <submittedName>
        <fullName evidence="14">25083_t:CDS:1</fullName>
    </submittedName>
</protein>
<sequence>MDYVDISFLLLFATLILNLVKRPKIGVNEPPLVPYRIPIIGHTHRYIFDAENFLRKCREKYGDPFSLYVFGSVITFAGRETCHEILRNADIFDFYKGIERLFPASYVFSRYKKFQSNGFIVRIVHEMMSGKINLYAPRIQKELLFGIKKYFGDCKDQKVIRDISRLSSQIVAKTVANVTLGEEAAQFDDIIDSFAKVESDLVNMSLVPPILSFIHHSLHTKLIMLLIKFGLNPIPRHRDIFFRRCKPIVEERIHQRKKLGNNYIQKEDVLDFLLSEPEFKIDVVDDEYMDNLFGQFYSLVFASITTTAKALSFVLFDYAGRPELWNEIYDEQLKIHNESNGNLSVKDANKMAKLDCFIKESFRHSSDIDAAFSNKLFGETSNDFQPKRHITSYSDGKIIYSPVTKINKFNLTFGDGKHACPGRFFAILNIKIFIHKLILKYNIKTESGKVAPHRIVSSFVFPPKSGLIFENRD</sequence>
<dbReference type="Proteomes" id="UP000789759">
    <property type="component" value="Unassembled WGS sequence"/>
</dbReference>
<evidence type="ECO:0000256" key="9">
    <source>
        <dbReference type="ARBA" id="ARBA00023033"/>
    </source>
</evidence>
<dbReference type="GO" id="GO:0020037">
    <property type="term" value="F:heme binding"/>
    <property type="evidence" value="ECO:0007669"/>
    <property type="project" value="InterPro"/>
</dbReference>
<organism evidence="14 15">
    <name type="scientific">Cetraspora pellucida</name>
    <dbReference type="NCBI Taxonomy" id="1433469"/>
    <lineage>
        <taxon>Eukaryota</taxon>
        <taxon>Fungi</taxon>
        <taxon>Fungi incertae sedis</taxon>
        <taxon>Mucoromycota</taxon>
        <taxon>Glomeromycotina</taxon>
        <taxon>Glomeromycetes</taxon>
        <taxon>Diversisporales</taxon>
        <taxon>Gigasporaceae</taxon>
        <taxon>Cetraspora</taxon>
    </lineage>
</organism>
<evidence type="ECO:0000256" key="1">
    <source>
        <dbReference type="ARBA" id="ARBA00001971"/>
    </source>
</evidence>
<dbReference type="PANTHER" id="PTHR46206">
    <property type="entry name" value="CYTOCHROME P450"/>
    <property type="match status" value="1"/>
</dbReference>
<dbReference type="PROSITE" id="PS00086">
    <property type="entry name" value="CYTOCHROME_P450"/>
    <property type="match status" value="1"/>
</dbReference>
<evidence type="ECO:0000313" key="14">
    <source>
        <dbReference type="EMBL" id="CAG8621047.1"/>
    </source>
</evidence>
<comment type="subcellular location">
    <subcellularLocation>
        <location evidence="2">Membrane</location>
    </subcellularLocation>
</comment>
<dbReference type="PANTHER" id="PTHR46206:SF5">
    <property type="entry name" value="P450, PUTATIVE (EUROFUNG)-RELATED"/>
    <property type="match status" value="1"/>
</dbReference>